<evidence type="ECO:0000313" key="10">
    <source>
        <dbReference type="EMBL" id="QEO14631.1"/>
    </source>
</evidence>
<accession>A0A5C1YET8</accession>
<dbReference type="AlphaFoldDB" id="A0A5C1YET8"/>
<dbReference type="CDD" id="cd17325">
    <property type="entry name" value="MFS_MdtG_SLC18_like"/>
    <property type="match status" value="1"/>
</dbReference>
<dbReference type="InterPro" id="IPR036259">
    <property type="entry name" value="MFS_trans_sf"/>
</dbReference>
<dbReference type="Gene3D" id="1.20.1250.20">
    <property type="entry name" value="MFS general substrate transporter like domains"/>
    <property type="match status" value="2"/>
</dbReference>
<dbReference type="InterPro" id="IPR011701">
    <property type="entry name" value="MFS"/>
</dbReference>
<reference evidence="10 11" key="1">
    <citation type="submission" date="2019-09" db="EMBL/GenBank/DDBJ databases">
        <title>Genome sequencing of strain KACC 19306.</title>
        <authorList>
            <person name="Heo J."/>
            <person name="Kim S.-J."/>
            <person name="Kim J.-S."/>
            <person name="Hong S.-B."/>
            <person name="Kwon S.-W."/>
        </authorList>
    </citation>
    <scope>NUCLEOTIDE SEQUENCE [LARGE SCALE GENOMIC DNA]</scope>
    <source>
        <strain evidence="10 11">KACC 19306</strain>
    </source>
</reference>
<feature type="transmembrane region" description="Helical" evidence="8">
    <location>
        <begin position="385"/>
        <end position="404"/>
    </location>
</feature>
<feature type="domain" description="Major facilitator superfamily (MFS) profile" evidence="9">
    <location>
        <begin position="1"/>
        <end position="412"/>
    </location>
</feature>
<feature type="transmembrane region" description="Helical" evidence="8">
    <location>
        <begin position="147"/>
        <end position="171"/>
    </location>
</feature>
<proteinExistence type="predicted"/>
<evidence type="ECO:0000256" key="7">
    <source>
        <dbReference type="SAM" id="MobiDB-lite"/>
    </source>
</evidence>
<keyword evidence="4 8" id="KW-0812">Transmembrane</keyword>
<dbReference type="PANTHER" id="PTHR23517">
    <property type="entry name" value="RESISTANCE PROTEIN MDTM, PUTATIVE-RELATED-RELATED"/>
    <property type="match status" value="1"/>
</dbReference>
<dbReference type="PANTHER" id="PTHR23517:SF3">
    <property type="entry name" value="INTEGRAL MEMBRANE TRANSPORT PROTEIN"/>
    <property type="match status" value="1"/>
</dbReference>
<dbReference type="PROSITE" id="PS50850">
    <property type="entry name" value="MFS"/>
    <property type="match status" value="1"/>
</dbReference>
<comment type="subcellular location">
    <subcellularLocation>
        <location evidence="1">Cell membrane</location>
        <topology evidence="1">Multi-pass membrane protein</topology>
    </subcellularLocation>
</comment>
<keyword evidence="2" id="KW-0813">Transport</keyword>
<name>A0A5C1YET8_9MICO</name>
<keyword evidence="3" id="KW-1003">Cell membrane</keyword>
<dbReference type="GO" id="GO:0022857">
    <property type="term" value="F:transmembrane transporter activity"/>
    <property type="evidence" value="ECO:0007669"/>
    <property type="project" value="InterPro"/>
</dbReference>
<protein>
    <submittedName>
        <fullName evidence="10">MFS transporter</fullName>
    </submittedName>
</protein>
<sequence length="440" mass="45408">MNIVTRFLSLWRVEVHAGQARRFWAMVGVNLLVTAVSYGTAPFIPLVLDADGATGAEIGIVIACLAIGQLLGQVPAVWLATRVRLHWVVAFTLAVEAIAALGFALSHSFLLFCATRLVAGFGKALVSQSSRVCVTQCVPSGARGKAFGVLGGAGIMGIMIGPAAAGVIVALSDARTIFLLCAVVSAVAIGIAVPITRTTLRGVALVEDEPESDGPDASAHDGTRRRPSLLLTGILIEVFAAALLIGMFHSAWSLFLSERGAGPEVIGLAWSIFALPYLFLAPLAGSLSDRVNRKTMALLGTFVSASTALIYPELTWLPLLLMGEVIEAIAGALSEPALDAMASDASEREGAAKVFGLIGVGESTGQLVGMIGGGLLLAFGTEVPLRAGGLVAMGCCAIAAVLFFQPWRRRAKPSTTRVSSSDSVPSSVSATKSAAAVGDQ</sequence>
<evidence type="ECO:0000256" key="5">
    <source>
        <dbReference type="ARBA" id="ARBA00022989"/>
    </source>
</evidence>
<feature type="transmembrane region" description="Helical" evidence="8">
    <location>
        <begin position="23"/>
        <end position="46"/>
    </location>
</feature>
<dbReference type="SUPFAM" id="SSF103473">
    <property type="entry name" value="MFS general substrate transporter"/>
    <property type="match status" value="2"/>
</dbReference>
<evidence type="ECO:0000256" key="1">
    <source>
        <dbReference type="ARBA" id="ARBA00004651"/>
    </source>
</evidence>
<feature type="region of interest" description="Disordered" evidence="7">
    <location>
        <begin position="414"/>
        <end position="440"/>
    </location>
</feature>
<dbReference type="EMBL" id="CP043505">
    <property type="protein sequence ID" value="QEO14631.1"/>
    <property type="molecule type" value="Genomic_DNA"/>
</dbReference>
<dbReference type="RefSeq" id="WP_149160650.1">
    <property type="nucleotide sequence ID" value="NZ_CP043505.1"/>
</dbReference>
<feature type="transmembrane region" description="Helical" evidence="8">
    <location>
        <begin position="58"/>
        <end position="78"/>
    </location>
</feature>
<dbReference type="OrthoDB" id="9810492at2"/>
<organism evidence="10 11">
    <name type="scientific">Agromyces intestinalis</name>
    <dbReference type="NCBI Taxonomy" id="2592652"/>
    <lineage>
        <taxon>Bacteria</taxon>
        <taxon>Bacillati</taxon>
        <taxon>Actinomycetota</taxon>
        <taxon>Actinomycetes</taxon>
        <taxon>Micrococcales</taxon>
        <taxon>Microbacteriaceae</taxon>
        <taxon>Agromyces</taxon>
    </lineage>
</organism>
<dbReference type="InterPro" id="IPR050171">
    <property type="entry name" value="MFS_Transporters"/>
</dbReference>
<feature type="transmembrane region" description="Helical" evidence="8">
    <location>
        <begin position="109"/>
        <end position="126"/>
    </location>
</feature>
<gene>
    <name evidence="10" type="ORF">FLP10_09540</name>
</gene>
<evidence type="ECO:0000256" key="6">
    <source>
        <dbReference type="ARBA" id="ARBA00023136"/>
    </source>
</evidence>
<dbReference type="KEGG" id="ail:FLP10_09540"/>
<dbReference type="Pfam" id="PF07690">
    <property type="entry name" value="MFS_1"/>
    <property type="match status" value="1"/>
</dbReference>
<dbReference type="GO" id="GO:0005886">
    <property type="term" value="C:plasma membrane"/>
    <property type="evidence" value="ECO:0007669"/>
    <property type="project" value="UniProtKB-SubCell"/>
</dbReference>
<evidence type="ECO:0000256" key="8">
    <source>
        <dbReference type="SAM" id="Phobius"/>
    </source>
</evidence>
<evidence type="ECO:0000256" key="2">
    <source>
        <dbReference type="ARBA" id="ARBA00022448"/>
    </source>
</evidence>
<keyword evidence="5 8" id="KW-1133">Transmembrane helix</keyword>
<feature type="transmembrane region" description="Helical" evidence="8">
    <location>
        <begin position="85"/>
        <end position="103"/>
    </location>
</feature>
<evidence type="ECO:0000256" key="3">
    <source>
        <dbReference type="ARBA" id="ARBA00022475"/>
    </source>
</evidence>
<evidence type="ECO:0000256" key="4">
    <source>
        <dbReference type="ARBA" id="ARBA00022692"/>
    </source>
</evidence>
<evidence type="ECO:0000259" key="9">
    <source>
        <dbReference type="PROSITE" id="PS50850"/>
    </source>
</evidence>
<feature type="transmembrane region" description="Helical" evidence="8">
    <location>
        <begin position="265"/>
        <end position="284"/>
    </location>
</feature>
<feature type="transmembrane region" description="Helical" evidence="8">
    <location>
        <begin position="296"/>
        <end position="314"/>
    </location>
</feature>
<dbReference type="Proteomes" id="UP000324678">
    <property type="component" value="Chromosome"/>
</dbReference>
<feature type="transmembrane region" description="Helical" evidence="8">
    <location>
        <begin position="229"/>
        <end position="253"/>
    </location>
</feature>
<evidence type="ECO:0000313" key="11">
    <source>
        <dbReference type="Proteomes" id="UP000324678"/>
    </source>
</evidence>
<keyword evidence="11" id="KW-1185">Reference proteome</keyword>
<dbReference type="InterPro" id="IPR020846">
    <property type="entry name" value="MFS_dom"/>
</dbReference>
<keyword evidence="6 8" id="KW-0472">Membrane</keyword>
<feature type="transmembrane region" description="Helical" evidence="8">
    <location>
        <begin position="177"/>
        <end position="195"/>
    </location>
</feature>